<dbReference type="CDD" id="cd16030">
    <property type="entry name" value="iduronate-2-sulfatase"/>
    <property type="match status" value="1"/>
</dbReference>
<evidence type="ECO:0000256" key="4">
    <source>
        <dbReference type="ARBA" id="ARBA00022729"/>
    </source>
</evidence>
<comment type="similarity">
    <text evidence="2">Belongs to the sulfatase family.</text>
</comment>
<keyword evidence="6" id="KW-0106">Calcium</keyword>
<comment type="cofactor">
    <cofactor evidence="1">
        <name>Ca(2+)</name>
        <dbReference type="ChEBI" id="CHEBI:29108"/>
    </cofactor>
</comment>
<dbReference type="InterPro" id="IPR024607">
    <property type="entry name" value="Sulfatase_CS"/>
</dbReference>
<accession>A0A401IY35</accession>
<protein>
    <recommendedName>
        <fullName evidence="8">Sulfatase N-terminal domain-containing protein</fullName>
    </recommendedName>
</protein>
<dbReference type="Proteomes" id="UP000290975">
    <property type="component" value="Unassembled WGS sequence"/>
</dbReference>
<keyword evidence="3" id="KW-0479">Metal-binding</keyword>
<dbReference type="SUPFAM" id="SSF53649">
    <property type="entry name" value="Alkaline phosphatase-like"/>
    <property type="match status" value="1"/>
</dbReference>
<dbReference type="EMBL" id="BBQY01000001">
    <property type="protein sequence ID" value="GBH29255.1"/>
    <property type="molecule type" value="Genomic_DNA"/>
</dbReference>
<dbReference type="InterPro" id="IPR035874">
    <property type="entry name" value="IDS"/>
</dbReference>
<dbReference type="InterPro" id="IPR017850">
    <property type="entry name" value="Alkaline_phosphatase_core_sf"/>
</dbReference>
<dbReference type="PANTHER" id="PTHR45953:SF1">
    <property type="entry name" value="IDURONATE 2-SULFATASE"/>
    <property type="match status" value="1"/>
</dbReference>
<evidence type="ECO:0000313" key="9">
    <source>
        <dbReference type="EMBL" id="GBH29255.1"/>
    </source>
</evidence>
<organism evidence="9 10">
    <name type="scientific">Sphingobium xenophagum</name>
    <dbReference type="NCBI Taxonomy" id="121428"/>
    <lineage>
        <taxon>Bacteria</taxon>
        <taxon>Pseudomonadati</taxon>
        <taxon>Pseudomonadota</taxon>
        <taxon>Alphaproteobacteria</taxon>
        <taxon>Sphingomonadales</taxon>
        <taxon>Sphingomonadaceae</taxon>
        <taxon>Sphingobium</taxon>
    </lineage>
</organism>
<evidence type="ECO:0000256" key="5">
    <source>
        <dbReference type="ARBA" id="ARBA00022801"/>
    </source>
</evidence>
<evidence type="ECO:0000256" key="1">
    <source>
        <dbReference type="ARBA" id="ARBA00001913"/>
    </source>
</evidence>
<dbReference type="PROSITE" id="PS00149">
    <property type="entry name" value="SULFATASE_2"/>
    <property type="match status" value="1"/>
</dbReference>
<evidence type="ECO:0000259" key="8">
    <source>
        <dbReference type="Pfam" id="PF00884"/>
    </source>
</evidence>
<feature type="domain" description="Sulfatase N-terminal" evidence="8">
    <location>
        <begin position="47"/>
        <end position="391"/>
    </location>
</feature>
<gene>
    <name evidence="9" type="ORF">MBESOW_P0508</name>
</gene>
<evidence type="ECO:0000256" key="6">
    <source>
        <dbReference type="ARBA" id="ARBA00022837"/>
    </source>
</evidence>
<evidence type="ECO:0000256" key="3">
    <source>
        <dbReference type="ARBA" id="ARBA00022723"/>
    </source>
</evidence>
<reference evidence="9 10" key="1">
    <citation type="submission" date="2014-12" db="EMBL/GenBank/DDBJ databases">
        <title>Whole genome sequencing of Sphingobium xenophagum OW59.</title>
        <authorList>
            <person name="Ohta Y."/>
            <person name="Nishi S."/>
            <person name="Hatada Y."/>
        </authorList>
    </citation>
    <scope>NUCLEOTIDE SEQUENCE [LARGE SCALE GENOMIC DNA]</scope>
    <source>
        <strain evidence="9 10">OW59</strain>
    </source>
</reference>
<keyword evidence="4 7" id="KW-0732">Signal</keyword>
<dbReference type="GO" id="GO:0004423">
    <property type="term" value="F:iduronate-2-sulfatase activity"/>
    <property type="evidence" value="ECO:0007669"/>
    <property type="project" value="InterPro"/>
</dbReference>
<dbReference type="GO" id="GO:0046872">
    <property type="term" value="F:metal ion binding"/>
    <property type="evidence" value="ECO:0007669"/>
    <property type="project" value="UniProtKB-KW"/>
</dbReference>
<evidence type="ECO:0000256" key="2">
    <source>
        <dbReference type="ARBA" id="ARBA00008779"/>
    </source>
</evidence>
<keyword evidence="5" id="KW-0378">Hydrolase</keyword>
<dbReference type="PANTHER" id="PTHR45953">
    <property type="entry name" value="IDURONATE 2-SULFATASE"/>
    <property type="match status" value="1"/>
</dbReference>
<proteinExistence type="inferred from homology"/>
<evidence type="ECO:0000313" key="10">
    <source>
        <dbReference type="Proteomes" id="UP000290975"/>
    </source>
</evidence>
<dbReference type="RefSeq" id="WP_262503526.1">
    <property type="nucleotide sequence ID" value="NZ_BBQY01000001.1"/>
</dbReference>
<dbReference type="Pfam" id="PF00884">
    <property type="entry name" value="Sulfatase"/>
    <property type="match status" value="1"/>
</dbReference>
<dbReference type="STRING" id="1192759.GCA_000277525_03115"/>
<dbReference type="GO" id="GO:0005737">
    <property type="term" value="C:cytoplasm"/>
    <property type="evidence" value="ECO:0007669"/>
    <property type="project" value="TreeGrafter"/>
</dbReference>
<evidence type="ECO:0000256" key="7">
    <source>
        <dbReference type="SAM" id="SignalP"/>
    </source>
</evidence>
<dbReference type="AlphaFoldDB" id="A0A401IY35"/>
<comment type="caution">
    <text evidence="9">The sequence shown here is derived from an EMBL/GenBank/DDBJ whole genome shotgun (WGS) entry which is preliminary data.</text>
</comment>
<sequence>MMSRQRRQRASLWVQAAMLALAPCAMSQPVVARTSAPEQAAPQQHMNVLFLIADDLNTRTSATGFKPVQTPNLDRLAKRSVNFANAYSQYPWCGPSRASFLTGRRPDTTGVWDLKTKFRDNLPGVVTLPQYFRQNGYFTGRVGKIYHQGVPGDIGTSGPDDTPSWDRVVNPAGRDKINERDGRMTILNPHPSGRLGSALAFLADEGTDEEQTDGKVASETIAMLKEHRDGPFFIAAGFYRPHVPEVAPKKYFDMYPLDKVKFEPEDPAALAKVLPASYGLVGFQNLDLTVDQQRSFVRAYYAATSFMDAQVGRVLDALKPLGLDRNTIIIFTSDHGFLLGEHGQWEKQMLFEGSVKVPLIINMPGAKGNRRVSRKMVELVDLYPTIAEIAGLPKPDGLEGDSLKPLLDNPASKAWTQPAYSQVQGGRSVRVARWRYTEWEKGKLGAELYDEDRDPGETRNLAADPRYAHIVQRLKAMLPEASPGPRYGTGGAE</sequence>
<name>A0A401IY35_SPHXE</name>
<feature type="signal peptide" evidence="7">
    <location>
        <begin position="1"/>
        <end position="27"/>
    </location>
</feature>
<dbReference type="Gene3D" id="3.40.720.10">
    <property type="entry name" value="Alkaline Phosphatase, subunit A"/>
    <property type="match status" value="1"/>
</dbReference>
<dbReference type="InterPro" id="IPR000917">
    <property type="entry name" value="Sulfatase_N"/>
</dbReference>
<keyword evidence="10" id="KW-1185">Reference proteome</keyword>
<feature type="chain" id="PRO_5019360846" description="Sulfatase N-terminal domain-containing protein" evidence="7">
    <location>
        <begin position="28"/>
        <end position="493"/>
    </location>
</feature>